<dbReference type="PANTHER" id="PTHR12809">
    <property type="entry name" value="MEDIATOR COMPLEX SUBUNIT"/>
    <property type="match status" value="1"/>
</dbReference>
<evidence type="ECO:0000256" key="3">
    <source>
        <dbReference type="ARBA" id="ARBA00019619"/>
    </source>
</evidence>
<dbReference type="KEGG" id="cthr:CTHT_0057660"/>
<comment type="subcellular location">
    <subcellularLocation>
        <location evidence="1 9">Nucleus</location>
    </subcellularLocation>
</comment>
<evidence type="ECO:0007829" key="15">
    <source>
        <dbReference type="PDB" id="7JMN"/>
    </source>
</evidence>
<protein>
    <recommendedName>
        <fullName evidence="3 9">Mediator of RNA polymerase II transcription subunit 14</fullName>
    </recommendedName>
    <alternativeName>
        <fullName evidence="8 9">Mediator complex subunit 14</fullName>
    </alternativeName>
</protein>
<evidence type="ECO:0000256" key="8">
    <source>
        <dbReference type="ARBA" id="ARBA00032007"/>
    </source>
</evidence>
<dbReference type="GO" id="GO:0003712">
    <property type="term" value="F:transcription coregulator activity"/>
    <property type="evidence" value="ECO:0007669"/>
    <property type="project" value="UniProtKB-UniRule"/>
</dbReference>
<evidence type="ECO:0000256" key="9">
    <source>
        <dbReference type="RuleBase" id="RU365082"/>
    </source>
</evidence>
<dbReference type="EMDB" id="EMD-22284"/>
<proteinExistence type="evidence at protein level"/>
<sequence>MEARAHGALPNNYDRERFINGVGGDDKALKRKLEEPLSDITKELDTVIAQSDVAVADPKGQLCPDADVPDEMEHITDGILPLNLLLIRLAEFSHSKLEELVTMLASKPVPQHAVNGNGSHSTLVEDASPESQEKKRLLLNTIQDLHSRWVKALVITEWARNAEKVGKLIDIRTHLFKKLELYPQVLNDFINLKRDMAWAKVPSPDLKTALHILTHGEVTWMPDFNFLDPPPLTTEETLRWINDMNLALHARLQLEEHDKLPPPFKNYTIDSGRVTFRVRGEFEVDLSISEEDFSEQFWFINFRFDFSPAPAELTPAVRYWMTEKVNNILKTEGLGGCYKYLHEFTLTQKIAELHRQAIALNKGRWANSLRVEKLNRNLGIHYWANRLHSQNLKSWIIIGVHSGEDPQGLEEPKPSYLMVQWFREGVEQFIDIPFSQEKLSIEEILEFVTAKHVGYLLFSLFRKFDGKPRFTQGKKARLELNVWTQKPEDYYLSMQLLDDEDLKIQVNPWMGDFITTPSTGPWNRTLNSLGNPAEEGSKELENFRYIYIISVLKAQGKSHGWSVVRSPISQDELRSIVHSESASSRETFQAAWTRFVDWDPQWYAMRSMSLAGDQWWLVEVTSQRQSISGNRLVFFTKMAPCFSEERLTDGFFNGLRDHSRRLIAEITNLRELYPGITPSQLRKLIDPTRQPPVLPVKASKILGDFGGADAQSIAWLKDPVWLIYRGSACDTRVSDSPQQKRTQPVLDVFEAYLDVTDRRRFQTLNPRLDRDILYNPYTGRFMFRLRAKMGVPVVPLLGIRVRQLQRLLDFLEGLRRVGDQAVPERVTLREIVFSYGATRKRDSTNQPKVRPWRVRLDLTKEEGVGVVLEKGNPHLRVINRLEDLVNSQKFYSLATYLTLSLPLFRAFEQLENAWQTAQENGRGSCFILHLSLDKHTIRFVLPGHQRQISLLIQPHEKEGKLVWEVGRPRHDPELLNENCEFNRVLKERVWTISGSGFKGLVTGAAAEPDEGIERLLVLISDAVLHLSTSQPATAPPQPPQAQPSQQVQQVQQQQVVSQLQPQAQQPRSAMPHASVGQQQPHGAPAPMARFPPQQQQIFQQQRPPQPQPNMHGGQISQPNMHGGPKPQLQGQHGQPGQMVAAPQQQGQRPGTGTAAGMGRSNAPLVVLD</sequence>
<evidence type="ECO:0000259" key="11">
    <source>
        <dbReference type="Pfam" id="PF08638"/>
    </source>
</evidence>
<comment type="subunit">
    <text evidence="9">Component of the Mediator complex.</text>
</comment>
<reference evidence="14 15" key="2">
    <citation type="journal article" date="2021" name="Mol. Cell">
        <title>Mediator structure and conformation change.</title>
        <authorList>
            <person name="Zhang H."/>
            <person name="Chen D.H."/>
            <person name="Mattoo R.U.H."/>
            <person name="Bushnell D.A."/>
            <person name="Wang Y."/>
            <person name="Yuan C."/>
            <person name="Wang L."/>
            <person name="Wang C."/>
            <person name="Davis R.E."/>
            <person name="Nie Y."/>
            <person name="Kornberg R.D."/>
        </authorList>
    </citation>
    <scope>STRUCTURE BY ELECTRON MICROSCOPY (3.58 ANGSTROMS)</scope>
</reference>
<name>G0SCL5_CHATD</name>
<dbReference type="PDB" id="6XP5">
    <property type="method" value="EM"/>
    <property type="resolution" value="4.20 A"/>
    <property type="chains" value="N=1-1168"/>
</dbReference>
<comment type="function">
    <text evidence="9">Component of the Mediator complex, a coactivator involved in the regulated transcription of nearly all RNA polymerase II-dependent genes. Mediator functions as a bridge to convey information from gene-specific regulatory proteins to the basal RNA polymerase II transcription machinery. Mediator is recruited to promoters by direct interactions with regulatory proteins and serves as a scaffold for the assembly of a functional preinitiation complex with RNA polymerase II and the general transcription factors.</text>
</comment>
<dbReference type="PDB" id="7JMN">
    <property type="method" value="EM"/>
    <property type="resolution" value="3.58 A"/>
    <property type="chains" value="N=1-1168"/>
</dbReference>
<dbReference type="EMDB" id="EMD-22397"/>
<accession>G0SCL5</accession>
<evidence type="ECO:0000256" key="7">
    <source>
        <dbReference type="ARBA" id="ARBA00023242"/>
    </source>
</evidence>
<dbReference type="GeneID" id="18259804"/>
<evidence type="ECO:0000256" key="10">
    <source>
        <dbReference type="SAM" id="MobiDB-lite"/>
    </source>
</evidence>
<dbReference type="OMA" id="ITQGYIP"/>
<dbReference type="InterPro" id="IPR055122">
    <property type="entry name" value="Med14_N"/>
</dbReference>
<dbReference type="EMBL" id="GL988045">
    <property type="protein sequence ID" value="EGS19141.1"/>
    <property type="molecule type" value="Genomic_DNA"/>
</dbReference>
<dbReference type="Proteomes" id="UP000008066">
    <property type="component" value="Unassembled WGS sequence"/>
</dbReference>
<feature type="compositionally biased region" description="Low complexity" evidence="10">
    <location>
        <begin position="1122"/>
        <end position="1156"/>
    </location>
</feature>
<keyword evidence="6 9" id="KW-0804">Transcription</keyword>
<evidence type="ECO:0000256" key="4">
    <source>
        <dbReference type="ARBA" id="ARBA00023015"/>
    </source>
</evidence>
<keyword evidence="5 9" id="KW-0010">Activator</keyword>
<dbReference type="Pfam" id="PF26204">
    <property type="entry name" value="Med14_fung"/>
    <property type="match status" value="1"/>
</dbReference>
<comment type="similarity">
    <text evidence="2 9">Belongs to the Mediator complex subunit 14 family.</text>
</comment>
<dbReference type="SMR" id="G0SCL5"/>
<dbReference type="STRING" id="759272.G0SCL5"/>
<dbReference type="OrthoDB" id="205099at2759"/>
<keyword evidence="4 9" id="KW-0805">Transcription regulation</keyword>
<feature type="domain" description="Mediator complex subunit MED14 N-terminal" evidence="11">
    <location>
        <begin position="80"/>
        <end position="289"/>
    </location>
</feature>
<evidence type="ECO:0000256" key="1">
    <source>
        <dbReference type="ARBA" id="ARBA00004123"/>
    </source>
</evidence>
<feature type="compositionally biased region" description="Low complexity" evidence="10">
    <location>
        <begin position="1090"/>
        <end position="1102"/>
    </location>
</feature>
<evidence type="ECO:0000256" key="6">
    <source>
        <dbReference type="ARBA" id="ARBA00023163"/>
    </source>
</evidence>
<keyword evidence="14 15" id="KW-0002">3D-structure</keyword>
<dbReference type="RefSeq" id="XP_006696086.1">
    <property type="nucleotide sequence ID" value="XM_006696023.1"/>
</dbReference>
<dbReference type="eggNOG" id="KOG1875">
    <property type="taxonomic scope" value="Eukaryota"/>
</dbReference>
<dbReference type="InterPro" id="IPR013947">
    <property type="entry name" value="Mediator_Med14"/>
</dbReference>
<evidence type="ECO:0000256" key="2">
    <source>
        <dbReference type="ARBA" id="ARBA00007813"/>
    </source>
</evidence>
<dbReference type="GO" id="GO:0016592">
    <property type="term" value="C:mediator complex"/>
    <property type="evidence" value="ECO:0007669"/>
    <property type="project" value="UniProtKB-UniRule"/>
</dbReference>
<dbReference type="HOGENOM" id="CLU_003573_1_0_1"/>
<dbReference type="AlphaFoldDB" id="G0SCL5"/>
<keyword evidence="7 9" id="KW-0539">Nucleus</keyword>
<dbReference type="Pfam" id="PF08638">
    <property type="entry name" value="Med14"/>
    <property type="match status" value="1"/>
</dbReference>
<gene>
    <name evidence="12" type="ORF">CTHT_0057660</name>
</gene>
<evidence type="ECO:0000313" key="12">
    <source>
        <dbReference type="EMBL" id="EGS19141.1"/>
    </source>
</evidence>
<organism evidence="13">
    <name type="scientific">Chaetomium thermophilum (strain DSM 1495 / CBS 144.50 / IMI 039719)</name>
    <name type="common">Thermochaetoides thermophila</name>
    <dbReference type="NCBI Taxonomy" id="759272"/>
    <lineage>
        <taxon>Eukaryota</taxon>
        <taxon>Fungi</taxon>
        <taxon>Dikarya</taxon>
        <taxon>Ascomycota</taxon>
        <taxon>Pezizomycotina</taxon>
        <taxon>Sordariomycetes</taxon>
        <taxon>Sordariomycetidae</taxon>
        <taxon>Sordariales</taxon>
        <taxon>Chaetomiaceae</taxon>
        <taxon>Thermochaetoides</taxon>
    </lineage>
</organism>
<dbReference type="GO" id="GO:0006357">
    <property type="term" value="P:regulation of transcription by RNA polymerase II"/>
    <property type="evidence" value="ECO:0007669"/>
    <property type="project" value="InterPro"/>
</dbReference>
<keyword evidence="13" id="KW-1185">Reference proteome</keyword>
<dbReference type="PANTHER" id="PTHR12809:SF2">
    <property type="entry name" value="MEDIATOR OF RNA POLYMERASE II TRANSCRIPTION SUBUNIT 14"/>
    <property type="match status" value="1"/>
</dbReference>
<reference evidence="12 13" key="1">
    <citation type="journal article" date="2011" name="Cell">
        <title>Insight into structure and assembly of the nuclear pore complex by utilizing the genome of a eukaryotic thermophile.</title>
        <authorList>
            <person name="Amlacher S."/>
            <person name="Sarges P."/>
            <person name="Flemming D."/>
            <person name="van Noort V."/>
            <person name="Kunze R."/>
            <person name="Devos D.P."/>
            <person name="Arumugam M."/>
            <person name="Bork P."/>
            <person name="Hurt E."/>
        </authorList>
    </citation>
    <scope>NUCLEOTIDE SEQUENCE [LARGE SCALE GENOMIC DNA]</scope>
    <source>
        <strain evidence="13">DSM 1495 / CBS 144.50 / IMI 039719</strain>
    </source>
</reference>
<evidence type="ECO:0000256" key="5">
    <source>
        <dbReference type="ARBA" id="ARBA00023159"/>
    </source>
</evidence>
<dbReference type="GO" id="GO:0070847">
    <property type="term" value="C:core mediator complex"/>
    <property type="evidence" value="ECO:0007669"/>
    <property type="project" value="TreeGrafter"/>
</dbReference>
<evidence type="ECO:0007829" key="14">
    <source>
        <dbReference type="PDB" id="6XP5"/>
    </source>
</evidence>
<feature type="compositionally biased region" description="Low complexity" evidence="10">
    <location>
        <begin position="1042"/>
        <end position="1066"/>
    </location>
</feature>
<feature type="region of interest" description="Disordered" evidence="10">
    <location>
        <begin position="1029"/>
        <end position="1168"/>
    </location>
</feature>
<evidence type="ECO:0000313" key="13">
    <source>
        <dbReference type="Proteomes" id="UP000008066"/>
    </source>
</evidence>